<gene>
    <name evidence="3" type="ORF">R1sor_024026</name>
</gene>
<dbReference type="InterPro" id="IPR028045">
    <property type="entry name" value="HROB"/>
</dbReference>
<evidence type="ECO:0000259" key="2">
    <source>
        <dbReference type="Pfam" id="PF15072"/>
    </source>
</evidence>
<dbReference type="Pfam" id="PF15072">
    <property type="entry name" value="HROB"/>
    <property type="match status" value="1"/>
</dbReference>
<comment type="caution">
    <text evidence="3">The sequence shown here is derived from an EMBL/GenBank/DDBJ whole genome shotgun (WGS) entry which is preliminary data.</text>
</comment>
<keyword evidence="4" id="KW-1185">Reference proteome</keyword>
<evidence type="ECO:0000313" key="4">
    <source>
        <dbReference type="Proteomes" id="UP001633002"/>
    </source>
</evidence>
<dbReference type="InterPro" id="IPR058570">
    <property type="entry name" value="HROB_OB"/>
</dbReference>
<evidence type="ECO:0000256" key="1">
    <source>
        <dbReference type="SAM" id="MobiDB-lite"/>
    </source>
</evidence>
<feature type="compositionally biased region" description="Basic and acidic residues" evidence="1">
    <location>
        <begin position="357"/>
        <end position="373"/>
    </location>
</feature>
<proteinExistence type="predicted"/>
<dbReference type="PANTHER" id="PTHR14523:SF1">
    <property type="entry name" value="HOMOLOGOUS RECOMBINATION OB-FOLD PROTEIN"/>
    <property type="match status" value="1"/>
</dbReference>
<dbReference type="PANTHER" id="PTHR14523">
    <property type="entry name" value="UNCHARACTERIZED PROTEIN C17ORF53 HOMOLOG"/>
    <property type="match status" value="1"/>
</dbReference>
<protein>
    <recommendedName>
        <fullName evidence="2">Homologous recombination OB-fold protein OB-fold domain-containing protein</fullName>
    </recommendedName>
</protein>
<dbReference type="AlphaFoldDB" id="A0ABD3GSK6"/>
<dbReference type="EMBL" id="JBJQOH010000007">
    <property type="protein sequence ID" value="KAL3681070.1"/>
    <property type="molecule type" value="Genomic_DNA"/>
</dbReference>
<name>A0ABD3GSK6_9MARC</name>
<organism evidence="3 4">
    <name type="scientific">Riccia sorocarpa</name>
    <dbReference type="NCBI Taxonomy" id="122646"/>
    <lineage>
        <taxon>Eukaryota</taxon>
        <taxon>Viridiplantae</taxon>
        <taxon>Streptophyta</taxon>
        <taxon>Embryophyta</taxon>
        <taxon>Marchantiophyta</taxon>
        <taxon>Marchantiopsida</taxon>
        <taxon>Marchantiidae</taxon>
        <taxon>Marchantiales</taxon>
        <taxon>Ricciaceae</taxon>
        <taxon>Riccia</taxon>
    </lineage>
</organism>
<dbReference type="Proteomes" id="UP001633002">
    <property type="component" value="Unassembled WGS sequence"/>
</dbReference>
<feature type="domain" description="Homologous recombination OB-fold protein OB-fold" evidence="2">
    <location>
        <begin position="190"/>
        <end position="272"/>
    </location>
</feature>
<reference evidence="3 4" key="1">
    <citation type="submission" date="2024-09" db="EMBL/GenBank/DDBJ databases">
        <title>Chromosome-scale assembly of Riccia sorocarpa.</title>
        <authorList>
            <person name="Paukszto L."/>
        </authorList>
    </citation>
    <scope>NUCLEOTIDE SEQUENCE [LARGE SCALE GENOMIC DNA]</scope>
    <source>
        <strain evidence="3">LP-2024</strain>
        <tissue evidence="3">Aerial parts of the thallus</tissue>
    </source>
</reference>
<evidence type="ECO:0000313" key="3">
    <source>
        <dbReference type="EMBL" id="KAL3681070.1"/>
    </source>
</evidence>
<sequence>MGTAPATELAGKLSAGSECKLSGKKRQSLSHVEKQRVGKISSHARETGTAAMENRYSYSKTSCTALEQTQVLSLRDSPAQMPRSPQKGDCGKRIEQQEAGLSERGSGRGLGYRIPGPAGALQENFRERTSTATHKTCQGAPDSGSQSDTSEFEEPPWITAMAYLQSEATDNLLMVTIANIKSVSRSSELVPKLVAVIKAVVPNGSGDVSVVLKDPTGTISGCIHRSLLTESKYSHKVAPGAVVVLHKVAVFSPSPYAHYLNITSKNVHKLYGREVGSFQPPAKIMDDRNLEAENDLKSLTVLSDDSERPDLGVSSQRARDASGAGNLFKEKQYVPTTGEKQRSVQRPKGGESVQDTRIMHSEHTGGDSLSRERASISPLQYPNTLPAPEPDREATDETVVAAKAKAAGWDFGEDVEVLLDDYFVV</sequence>
<feature type="region of interest" description="Disordered" evidence="1">
    <location>
        <begin position="303"/>
        <end position="373"/>
    </location>
</feature>
<feature type="region of interest" description="Disordered" evidence="1">
    <location>
        <begin position="98"/>
        <end position="151"/>
    </location>
</feature>
<feature type="region of interest" description="Disordered" evidence="1">
    <location>
        <begin position="1"/>
        <end position="51"/>
    </location>
</feature>
<accession>A0ABD3GSK6</accession>